<dbReference type="SMART" id="SM00089">
    <property type="entry name" value="PKD"/>
    <property type="match status" value="1"/>
</dbReference>
<feature type="domain" description="PKD" evidence="9">
    <location>
        <begin position="641"/>
        <end position="725"/>
    </location>
</feature>
<dbReference type="SUPFAM" id="SSF49785">
    <property type="entry name" value="Galactose-binding domain-like"/>
    <property type="match status" value="1"/>
</dbReference>
<protein>
    <submittedName>
        <fullName evidence="12">CBM6</fullName>
    </submittedName>
</protein>
<dbReference type="SUPFAM" id="SSF52317">
    <property type="entry name" value="Class I glutamine amidotransferase-like"/>
    <property type="match status" value="1"/>
</dbReference>
<feature type="binding site" description="covalent" evidence="7">
    <location>
        <position position="816"/>
    </location>
    <ligand>
        <name>heme c</name>
        <dbReference type="ChEBI" id="CHEBI:61717"/>
    </ligand>
</feature>
<organism evidence="12">
    <name type="scientific">uncultured Cytophagales bacterium</name>
    <dbReference type="NCBI Taxonomy" id="158755"/>
    <lineage>
        <taxon>Bacteria</taxon>
        <taxon>Pseudomonadati</taxon>
        <taxon>Bacteroidota</taxon>
        <taxon>Sphingobacteriia</taxon>
        <taxon>Sphingobacteriales</taxon>
        <taxon>environmental samples</taxon>
    </lineage>
</organism>
<evidence type="ECO:0000256" key="4">
    <source>
        <dbReference type="ARBA" id="ARBA00022729"/>
    </source>
</evidence>
<dbReference type="InterPro" id="IPR012938">
    <property type="entry name" value="Glc/Sorbosone_DH"/>
</dbReference>
<dbReference type="InterPro" id="IPR011042">
    <property type="entry name" value="6-blade_b-propeller_TolB-like"/>
</dbReference>
<evidence type="ECO:0000259" key="11">
    <source>
        <dbReference type="PROSITE" id="PS51175"/>
    </source>
</evidence>
<dbReference type="Pfam" id="PF18911">
    <property type="entry name" value="PKD_4"/>
    <property type="match status" value="1"/>
</dbReference>
<dbReference type="InterPro" id="IPR035986">
    <property type="entry name" value="PKD_dom_sf"/>
</dbReference>
<dbReference type="EMBL" id="CADCTQ010000613">
    <property type="protein sequence ID" value="CAA9329431.1"/>
    <property type="molecule type" value="Genomic_DNA"/>
</dbReference>
<dbReference type="GO" id="GO:0030246">
    <property type="term" value="F:carbohydrate binding"/>
    <property type="evidence" value="ECO:0007669"/>
    <property type="project" value="InterPro"/>
</dbReference>
<dbReference type="InterPro" id="IPR013783">
    <property type="entry name" value="Ig-like_fold"/>
</dbReference>
<dbReference type="SUPFAM" id="SSF46626">
    <property type="entry name" value="Cytochrome c"/>
    <property type="match status" value="1"/>
</dbReference>
<evidence type="ECO:0000256" key="2">
    <source>
        <dbReference type="ARBA" id="ARBA00022617"/>
    </source>
</evidence>
<keyword evidence="6 7" id="KW-0408">Iron</keyword>
<comment type="PTM">
    <text evidence="7">Binds 1 heme c group covalently per subunit.</text>
</comment>
<dbReference type="CDD" id="cd04084">
    <property type="entry name" value="CBM6_xylanase-like"/>
    <property type="match status" value="1"/>
</dbReference>
<dbReference type="InterPro" id="IPR002324">
    <property type="entry name" value="Cyt_c_ID"/>
</dbReference>
<evidence type="ECO:0000259" key="9">
    <source>
        <dbReference type="PROSITE" id="PS50093"/>
    </source>
</evidence>
<name>A0A6J4LDQ5_9SPHI</name>
<dbReference type="InterPro" id="IPR029010">
    <property type="entry name" value="ThuA-like"/>
</dbReference>
<dbReference type="PROSITE" id="PS51257">
    <property type="entry name" value="PROKAR_LIPOPROTEIN"/>
    <property type="match status" value="1"/>
</dbReference>
<dbReference type="Gene3D" id="2.120.10.30">
    <property type="entry name" value="TolB, C-terminal domain"/>
    <property type="match status" value="1"/>
</dbReference>
<feature type="binding site" description="covalent" evidence="7">
    <location>
        <position position="812"/>
    </location>
    <ligand>
        <name>heme c</name>
        <dbReference type="ChEBI" id="CHEBI:61717"/>
    </ligand>
</feature>
<feature type="region of interest" description="Disordered" evidence="8">
    <location>
        <begin position="347"/>
        <end position="376"/>
    </location>
</feature>
<evidence type="ECO:0000256" key="5">
    <source>
        <dbReference type="ARBA" id="ARBA00022982"/>
    </source>
</evidence>
<dbReference type="InterPro" id="IPR000601">
    <property type="entry name" value="PKD_dom"/>
</dbReference>
<dbReference type="Gene3D" id="3.40.50.880">
    <property type="match status" value="1"/>
</dbReference>
<keyword evidence="5" id="KW-0249">Electron transport</keyword>
<proteinExistence type="predicted"/>
<keyword evidence="3 7" id="KW-0479">Metal-binding</keyword>
<dbReference type="InterPro" id="IPR011041">
    <property type="entry name" value="Quinoprot_gluc/sorb_DH_b-prop"/>
</dbReference>
<dbReference type="PRINTS" id="PR00606">
    <property type="entry name" value="CYTCHROMECID"/>
</dbReference>
<dbReference type="SUPFAM" id="SSF49299">
    <property type="entry name" value="PKD domain"/>
    <property type="match status" value="1"/>
</dbReference>
<feature type="domain" description="Cytochrome c" evidence="10">
    <location>
        <begin position="798"/>
        <end position="883"/>
    </location>
</feature>
<dbReference type="GO" id="GO:0005506">
    <property type="term" value="F:iron ion binding"/>
    <property type="evidence" value="ECO:0007669"/>
    <property type="project" value="InterPro"/>
</dbReference>
<keyword evidence="2 7" id="KW-0349">Heme</keyword>
<gene>
    <name evidence="12" type="ORF">AVDCRST_MAG56-7324</name>
</gene>
<keyword evidence="1" id="KW-0813">Transport</keyword>
<dbReference type="Pfam" id="PF00034">
    <property type="entry name" value="Cytochrom_C"/>
    <property type="match status" value="1"/>
</dbReference>
<dbReference type="Pfam" id="PF07995">
    <property type="entry name" value="GSDH"/>
    <property type="match status" value="1"/>
</dbReference>
<dbReference type="PROSITE" id="PS51007">
    <property type="entry name" value="CYTC"/>
    <property type="match status" value="1"/>
</dbReference>
<dbReference type="GO" id="GO:0020037">
    <property type="term" value="F:heme binding"/>
    <property type="evidence" value="ECO:0007669"/>
    <property type="project" value="InterPro"/>
</dbReference>
<evidence type="ECO:0000256" key="3">
    <source>
        <dbReference type="ARBA" id="ARBA00022723"/>
    </source>
</evidence>
<dbReference type="Gene3D" id="1.10.760.10">
    <property type="entry name" value="Cytochrome c-like domain"/>
    <property type="match status" value="1"/>
</dbReference>
<reference evidence="12" key="1">
    <citation type="submission" date="2020-02" db="EMBL/GenBank/DDBJ databases">
        <authorList>
            <person name="Meier V. D."/>
        </authorList>
    </citation>
    <scope>NUCLEOTIDE SEQUENCE</scope>
    <source>
        <strain evidence="12">AVDCRST_MAG56</strain>
    </source>
</reference>
<evidence type="ECO:0000259" key="10">
    <source>
        <dbReference type="PROSITE" id="PS51007"/>
    </source>
</evidence>
<dbReference type="InterPro" id="IPR022409">
    <property type="entry name" value="PKD/Chitinase_dom"/>
</dbReference>
<feature type="compositionally biased region" description="Polar residues" evidence="8">
    <location>
        <begin position="347"/>
        <end position="356"/>
    </location>
</feature>
<dbReference type="InterPro" id="IPR009056">
    <property type="entry name" value="Cyt_c-like_dom"/>
</dbReference>
<dbReference type="Pfam" id="PF06283">
    <property type="entry name" value="ThuA"/>
    <property type="match status" value="1"/>
</dbReference>
<dbReference type="PROSITE" id="PS51175">
    <property type="entry name" value="CBM6"/>
    <property type="match status" value="1"/>
</dbReference>
<dbReference type="Gene3D" id="2.60.120.260">
    <property type="entry name" value="Galactose-binding domain-like"/>
    <property type="match status" value="1"/>
</dbReference>
<dbReference type="CDD" id="cd00146">
    <property type="entry name" value="PKD"/>
    <property type="match status" value="1"/>
</dbReference>
<dbReference type="Pfam" id="PF03422">
    <property type="entry name" value="CBM_6"/>
    <property type="match status" value="1"/>
</dbReference>
<accession>A0A6J4LDQ5</accession>
<sequence length="1081" mass="119299">MKYFFSACLLLLLFACHRERPERRLLVYTSPAGATRMGSLLAAAKENNLRVDTTSGGAQLHEDSLPRYSAVVLWYADANKIGNAQQADLQRYVQAGGGLVSVGTPIASTYQWPWYYGLTHREKEAAEGGEGVVRKVSTVAEKAQREKPAFEYDGGRVFVLSVDTAGAATDKGVPSPATLKEGLVYAVGENKETDYDKARSPRVPEENRFVKVPLAGDFDEPMQIEIAKDGRVFVIERKGALKLYDPQTKSVRVIARLNVFSLLEDGLLGMALDPAFDRNGWTYFFYSPAGDVPKQHVSRFTMQGDSLLMNTEKVLLEIPVQRQTCCHSGGGLEFGPDGLLYISAGDNTSSKESSGYTPLDERPGRGPFDSQKSSANTNDLRGKILRIRPEPDGTYSIPTGNLFHKSEPNTRPEIYAMGCRNPFRFTVDKRGWVYWGDVGPDSGVDSLRGPQSYDEFNQARESGYFGWPYFVADNKAYPDYDFATNTILQEYQNPLKPVNHSPNNTGKKELPPTQKPIIWYPYGPSEEFPMLGTGSRSACAGPFYYSADFKGAPYRFPAYYNDRMFIYEWARGWIKTVAFDRDGNLTKIEDFLPTTPFSKPIDLKFGPDGALYVLDYGKDYFSKNEDALLSRIEYTEGNRAPLPRIAADQTVGAAPLTVRFSAKGSTDYDQADSLRYEWDFGGGSKAKAESAEASYTFSKPGVYKVTLKATDPQGESTTAVQEIKVGNGKPRVQVALAGNQTFFWDNGTIDYAVQVADKEDGALGSGIDPARVDVYFDYLQQGRDLALVMDGQYETGSAKYLVGKQLIEASDCRSCHANDKESVGPAYKAVAARYKGNYQALLFLPQKIIKGGNGNWGERLMSAHPQLNTDQATEMVKYILSLANEVEKRPVQGRIATQQHVGTGEEGRYFFTVSYTDKGANGIGPITAREVVSLRHPKLEADECDAFHKVGKSRPNAGALAFAGGARDGGYLVFKGIDLTGVDALTYRVSAREHGGTIALHLDTPDGPVVNTVQVKPTFRKQGGVWELQPENWAEVTGRLSPTPGKHDLYFVFTNEQIKDKGLMNVDWILFRPGGKAMASR</sequence>
<dbReference type="GO" id="GO:0009055">
    <property type="term" value="F:electron transfer activity"/>
    <property type="evidence" value="ECO:0007669"/>
    <property type="project" value="InterPro"/>
</dbReference>
<dbReference type="InterPro" id="IPR006584">
    <property type="entry name" value="Cellulose-bd_IV"/>
</dbReference>
<feature type="binding site" description="covalent" evidence="7">
    <location>
        <position position="861"/>
    </location>
    <ligand>
        <name>heme c</name>
        <dbReference type="ChEBI" id="CHEBI:61717"/>
    </ligand>
</feature>
<dbReference type="InterPro" id="IPR036909">
    <property type="entry name" value="Cyt_c-like_dom_sf"/>
</dbReference>
<evidence type="ECO:0000313" key="12">
    <source>
        <dbReference type="EMBL" id="CAA9329431.1"/>
    </source>
</evidence>
<dbReference type="PANTHER" id="PTHR19328:SF75">
    <property type="entry name" value="ALDOSE SUGAR DEHYDROGENASE YLII"/>
    <property type="match status" value="1"/>
</dbReference>
<feature type="domain" description="CBM6" evidence="11">
    <location>
        <begin position="937"/>
        <end position="1072"/>
    </location>
</feature>
<evidence type="ECO:0000256" key="1">
    <source>
        <dbReference type="ARBA" id="ARBA00022448"/>
    </source>
</evidence>
<dbReference type="PANTHER" id="PTHR19328">
    <property type="entry name" value="HEDGEHOG-INTERACTING PROTEIN"/>
    <property type="match status" value="1"/>
</dbReference>
<dbReference type="SMART" id="SM00606">
    <property type="entry name" value="CBD_IV"/>
    <property type="match status" value="1"/>
</dbReference>
<dbReference type="Gene3D" id="2.60.40.10">
    <property type="entry name" value="Immunoglobulins"/>
    <property type="match status" value="1"/>
</dbReference>
<evidence type="ECO:0000256" key="7">
    <source>
        <dbReference type="PIRSR" id="PIRSR602324-1"/>
    </source>
</evidence>
<dbReference type="InterPro" id="IPR029062">
    <property type="entry name" value="Class_I_gatase-like"/>
</dbReference>
<dbReference type="InterPro" id="IPR008979">
    <property type="entry name" value="Galactose-bd-like_sf"/>
</dbReference>
<dbReference type="AlphaFoldDB" id="A0A6J4LDQ5"/>
<keyword evidence="4" id="KW-0732">Signal</keyword>
<dbReference type="InterPro" id="IPR005084">
    <property type="entry name" value="CBM6"/>
</dbReference>
<dbReference type="SUPFAM" id="SSF50952">
    <property type="entry name" value="Soluble quinoprotein glucose dehydrogenase"/>
    <property type="match status" value="1"/>
</dbReference>
<evidence type="ECO:0000256" key="6">
    <source>
        <dbReference type="ARBA" id="ARBA00023004"/>
    </source>
</evidence>
<evidence type="ECO:0000256" key="8">
    <source>
        <dbReference type="SAM" id="MobiDB-lite"/>
    </source>
</evidence>
<dbReference type="PROSITE" id="PS50093">
    <property type="entry name" value="PKD"/>
    <property type="match status" value="1"/>
</dbReference>